<keyword evidence="2" id="KW-1185">Reference proteome</keyword>
<gene>
    <name evidence="1" type="ORF">Tco_0801167</name>
</gene>
<proteinExistence type="predicted"/>
<comment type="caution">
    <text evidence="1">The sequence shown here is derived from an EMBL/GenBank/DDBJ whole genome shotgun (WGS) entry which is preliminary data.</text>
</comment>
<name>A0ABQ4ZV83_9ASTR</name>
<accession>A0ABQ4ZV83</accession>
<dbReference type="Proteomes" id="UP001151760">
    <property type="component" value="Unassembled WGS sequence"/>
</dbReference>
<evidence type="ECO:0000313" key="2">
    <source>
        <dbReference type="Proteomes" id="UP001151760"/>
    </source>
</evidence>
<dbReference type="EMBL" id="BQNB010011713">
    <property type="protein sequence ID" value="GJS94199.1"/>
    <property type="molecule type" value="Genomic_DNA"/>
</dbReference>
<reference evidence="1" key="1">
    <citation type="journal article" date="2022" name="Int. J. Mol. Sci.">
        <title>Draft Genome of Tanacetum Coccineum: Genomic Comparison of Closely Related Tanacetum-Family Plants.</title>
        <authorList>
            <person name="Yamashiro T."/>
            <person name="Shiraishi A."/>
            <person name="Nakayama K."/>
            <person name="Satake H."/>
        </authorList>
    </citation>
    <scope>NUCLEOTIDE SEQUENCE</scope>
</reference>
<protein>
    <submittedName>
        <fullName evidence="1">Uncharacterized protein</fullName>
    </submittedName>
</protein>
<evidence type="ECO:0000313" key="1">
    <source>
        <dbReference type="EMBL" id="GJS94199.1"/>
    </source>
</evidence>
<reference evidence="1" key="2">
    <citation type="submission" date="2022-01" db="EMBL/GenBank/DDBJ databases">
        <authorList>
            <person name="Yamashiro T."/>
            <person name="Shiraishi A."/>
            <person name="Satake H."/>
            <person name="Nakayama K."/>
        </authorList>
    </citation>
    <scope>NUCLEOTIDE SEQUENCE</scope>
</reference>
<organism evidence="1 2">
    <name type="scientific">Tanacetum coccineum</name>
    <dbReference type="NCBI Taxonomy" id="301880"/>
    <lineage>
        <taxon>Eukaryota</taxon>
        <taxon>Viridiplantae</taxon>
        <taxon>Streptophyta</taxon>
        <taxon>Embryophyta</taxon>
        <taxon>Tracheophyta</taxon>
        <taxon>Spermatophyta</taxon>
        <taxon>Magnoliopsida</taxon>
        <taxon>eudicotyledons</taxon>
        <taxon>Gunneridae</taxon>
        <taxon>Pentapetalae</taxon>
        <taxon>asterids</taxon>
        <taxon>campanulids</taxon>
        <taxon>Asterales</taxon>
        <taxon>Asteraceae</taxon>
        <taxon>Asteroideae</taxon>
        <taxon>Anthemideae</taxon>
        <taxon>Anthemidinae</taxon>
        <taxon>Tanacetum</taxon>
    </lineage>
</organism>
<sequence>MSSFSMVRTNLWYIHQCVKGSCSDYLGLLIGAVCFFVDVLSRRKLLASVINGRADFRRAERLPGKFGGLIRRGRTKRIQKAVFLVEVAFDHLRDALSVIFGLSVTQVVESEVTDKASEKRNIVEEAVDVTDAIIIPVSAATITNVKGQGSKDKGKAKMIELEKPLRKKDQIKFDEEEA</sequence>